<dbReference type="Pfam" id="PF01582">
    <property type="entry name" value="TIR"/>
    <property type="match status" value="1"/>
</dbReference>
<dbReference type="PANTHER" id="PTHR11017:SF525">
    <property type="entry name" value="TIR DOMAIN-CONTAINING PROTEIN"/>
    <property type="match status" value="1"/>
</dbReference>
<evidence type="ECO:0000313" key="8">
    <source>
        <dbReference type="Proteomes" id="UP000886595"/>
    </source>
</evidence>
<keyword evidence="1" id="KW-0433">Leucine-rich repeat</keyword>
<dbReference type="PROSITE" id="PS50104">
    <property type="entry name" value="TIR"/>
    <property type="match status" value="1"/>
</dbReference>
<dbReference type="FunFam" id="3.40.50.10140:FF:000007">
    <property type="entry name" value="Disease resistance protein (TIR-NBS-LRR class)"/>
    <property type="match status" value="1"/>
</dbReference>
<reference evidence="7 8" key="1">
    <citation type="submission" date="2020-02" db="EMBL/GenBank/DDBJ databases">
        <authorList>
            <person name="Ma Q."/>
            <person name="Huang Y."/>
            <person name="Song X."/>
            <person name="Pei D."/>
        </authorList>
    </citation>
    <scope>NUCLEOTIDE SEQUENCE [LARGE SCALE GENOMIC DNA]</scope>
    <source>
        <strain evidence="7">Sxm20200214</strain>
        <tissue evidence="7">Leaf</tissue>
    </source>
</reference>
<comment type="caution">
    <text evidence="7">The sequence shown here is derived from an EMBL/GenBank/DDBJ whole genome shotgun (WGS) entry which is preliminary data.</text>
</comment>
<dbReference type="SMART" id="SM00382">
    <property type="entry name" value="AAA"/>
    <property type="match status" value="1"/>
</dbReference>
<dbReference type="InterPro" id="IPR011713">
    <property type="entry name" value="Leu-rich_rpt_3"/>
</dbReference>
<evidence type="ECO:0000256" key="1">
    <source>
        <dbReference type="ARBA" id="ARBA00022614"/>
    </source>
</evidence>
<dbReference type="AlphaFoldDB" id="A0A8X7UF72"/>
<evidence type="ECO:0000259" key="6">
    <source>
        <dbReference type="PROSITE" id="PS50104"/>
    </source>
</evidence>
<dbReference type="Proteomes" id="UP000886595">
    <property type="component" value="Unassembled WGS sequence"/>
</dbReference>
<dbReference type="GO" id="GO:0043531">
    <property type="term" value="F:ADP binding"/>
    <property type="evidence" value="ECO:0007669"/>
    <property type="project" value="InterPro"/>
</dbReference>
<dbReference type="InterPro" id="IPR035897">
    <property type="entry name" value="Toll_tir_struct_dom_sf"/>
</dbReference>
<proteinExistence type="predicted"/>
<evidence type="ECO:0000313" key="7">
    <source>
        <dbReference type="EMBL" id="KAG2277425.1"/>
    </source>
</evidence>
<dbReference type="EMBL" id="JAAMPC010000012">
    <property type="protein sequence ID" value="KAG2277425.1"/>
    <property type="molecule type" value="Genomic_DNA"/>
</dbReference>
<accession>A0A8X7UF72</accession>
<dbReference type="Pfam" id="PF00931">
    <property type="entry name" value="NB-ARC"/>
    <property type="match status" value="1"/>
</dbReference>
<dbReference type="Gene3D" id="3.40.50.10140">
    <property type="entry name" value="Toll/interleukin-1 receptor homology (TIR) domain"/>
    <property type="match status" value="1"/>
</dbReference>
<dbReference type="PRINTS" id="PR00364">
    <property type="entry name" value="DISEASERSIST"/>
</dbReference>
<dbReference type="GO" id="GO:0006952">
    <property type="term" value="P:defense response"/>
    <property type="evidence" value="ECO:0007669"/>
    <property type="project" value="UniProtKB-KW"/>
</dbReference>
<evidence type="ECO:0000256" key="4">
    <source>
        <dbReference type="ARBA" id="ARBA00022821"/>
    </source>
</evidence>
<dbReference type="InterPro" id="IPR042197">
    <property type="entry name" value="Apaf_helical"/>
</dbReference>
<keyword evidence="8" id="KW-1185">Reference proteome</keyword>
<dbReference type="GO" id="GO:0007165">
    <property type="term" value="P:signal transduction"/>
    <property type="evidence" value="ECO:0007669"/>
    <property type="project" value="InterPro"/>
</dbReference>
<keyword evidence="3" id="KW-0378">Hydrolase</keyword>
<name>A0A8X7UF72_BRACI</name>
<feature type="domain" description="TIR" evidence="6">
    <location>
        <begin position="9"/>
        <end position="172"/>
    </location>
</feature>
<dbReference type="Gene3D" id="3.80.10.10">
    <property type="entry name" value="Ribonuclease Inhibitor"/>
    <property type="match status" value="1"/>
</dbReference>
<dbReference type="SUPFAM" id="SSF52058">
    <property type="entry name" value="L domain-like"/>
    <property type="match status" value="1"/>
</dbReference>
<dbReference type="SMART" id="SM00255">
    <property type="entry name" value="TIR"/>
    <property type="match status" value="1"/>
</dbReference>
<dbReference type="Pfam" id="PF07725">
    <property type="entry name" value="LRR_3"/>
    <property type="match status" value="1"/>
</dbReference>
<sequence>MALSSSRSWRYNVFLSFHGPDVRSSYLSHLRKQFERNGIITFNDQEIERSQTIKPELTRAIQESRISIVVLSQNYASSSWCLNELEEILDFKETGQIVMTVFYKVNPSDVRKQIGGFGKVFKKTCQRKTETEIQSWTKALTHVANIEGEHSLNWVNEADMIEKIATDVSNKLNVSLSRDFDCMVGLEDHLEKMKSLLHLENNEAMIVGISGPAGIGKTTIARALFNQLSFSFPLRYFMGNVKGSYRRTDCDEHGLKLRLQEQLLKKILNQKRMKISHLNVIYERLGNQKVLIILDDVDHLEQLDALDISWFGHGSRIIVTTEDQELLQQHGINNVYNVAFPSSEEALGIFCLSAFKQISPPNGFGRLAERAAELCSNLLLGLCVVGSSLRKKKEDEWEVVLHRLETSLDRDIERILKIGYDGLHEKDQALFLYITGTGTVMGISFDITEISKVSISKKTVRRIRIDRDVEVHIPEEMEFPHGLRLLHWKPYPSKCLPSTFHPEYLVELDMQHSQLEKLWEGTQPLANLTKMNLSGSWDLKEVPDLSNATNLELLDLSGCMSLVEIPSSISNLHKLQELMMMFCINLEVIPEGLNLMSIETVNMVGCLRLRTFTQSFMPFNLRHIFLTSCEKLQSLPDTVSTELITLIANNCQFLINFTKCFNLSQEARKSIIQRSFLDGRKYVGTRPTNGWARLPGWACLPGNEVPAEFNHRAKGNSLTILPESSDKPLYASAIFKICVVISPKNKVGSNLPEIMCFRMNKLVCSCPCYDFPLTFQRSICSYFSMFWIKKTIHLASSVRYCSKSRADRTSRLLNVARRYGRKKPLP</sequence>
<protein>
    <recommendedName>
        <fullName evidence="6">TIR domain-containing protein</fullName>
    </recommendedName>
</protein>
<keyword evidence="5" id="KW-0520">NAD</keyword>
<keyword evidence="2" id="KW-0677">Repeat</keyword>
<dbReference type="SUPFAM" id="SSF52200">
    <property type="entry name" value="Toll/Interleukin receptor TIR domain"/>
    <property type="match status" value="1"/>
</dbReference>
<dbReference type="InterPro" id="IPR000157">
    <property type="entry name" value="TIR_dom"/>
</dbReference>
<evidence type="ECO:0000256" key="2">
    <source>
        <dbReference type="ARBA" id="ARBA00022737"/>
    </source>
</evidence>
<keyword evidence="4" id="KW-0611">Plant defense</keyword>
<dbReference type="PANTHER" id="PTHR11017">
    <property type="entry name" value="LEUCINE-RICH REPEAT-CONTAINING PROTEIN"/>
    <property type="match status" value="1"/>
</dbReference>
<dbReference type="FunFam" id="3.40.50.300:FF:001002">
    <property type="entry name" value="Disease resistance protein (TIR-NBS-LRR class)"/>
    <property type="match status" value="1"/>
</dbReference>
<organism evidence="7 8">
    <name type="scientific">Brassica carinata</name>
    <name type="common">Ethiopian mustard</name>
    <name type="synonym">Abyssinian cabbage</name>
    <dbReference type="NCBI Taxonomy" id="52824"/>
    <lineage>
        <taxon>Eukaryota</taxon>
        <taxon>Viridiplantae</taxon>
        <taxon>Streptophyta</taxon>
        <taxon>Embryophyta</taxon>
        <taxon>Tracheophyta</taxon>
        <taxon>Spermatophyta</taxon>
        <taxon>Magnoliopsida</taxon>
        <taxon>eudicotyledons</taxon>
        <taxon>Gunneridae</taxon>
        <taxon>Pentapetalae</taxon>
        <taxon>rosids</taxon>
        <taxon>malvids</taxon>
        <taxon>Brassicales</taxon>
        <taxon>Brassicaceae</taxon>
        <taxon>Brassiceae</taxon>
        <taxon>Brassica</taxon>
    </lineage>
</organism>
<evidence type="ECO:0000256" key="5">
    <source>
        <dbReference type="ARBA" id="ARBA00023027"/>
    </source>
</evidence>
<dbReference type="OrthoDB" id="1936883at2759"/>
<dbReference type="InterPro" id="IPR032675">
    <property type="entry name" value="LRR_dom_sf"/>
</dbReference>
<dbReference type="InterPro" id="IPR003593">
    <property type="entry name" value="AAA+_ATPase"/>
</dbReference>
<dbReference type="Gene3D" id="3.40.50.300">
    <property type="entry name" value="P-loop containing nucleotide triphosphate hydrolases"/>
    <property type="match status" value="1"/>
</dbReference>
<dbReference type="InterPro" id="IPR044974">
    <property type="entry name" value="Disease_R_plants"/>
</dbReference>
<dbReference type="InterPro" id="IPR027417">
    <property type="entry name" value="P-loop_NTPase"/>
</dbReference>
<dbReference type="GO" id="GO:0016787">
    <property type="term" value="F:hydrolase activity"/>
    <property type="evidence" value="ECO:0007669"/>
    <property type="project" value="UniProtKB-KW"/>
</dbReference>
<evidence type="ECO:0000256" key="3">
    <source>
        <dbReference type="ARBA" id="ARBA00022801"/>
    </source>
</evidence>
<dbReference type="InterPro" id="IPR002182">
    <property type="entry name" value="NB-ARC"/>
</dbReference>
<dbReference type="Gene3D" id="1.10.8.430">
    <property type="entry name" value="Helical domain of apoptotic protease-activating factors"/>
    <property type="match status" value="1"/>
</dbReference>
<dbReference type="SUPFAM" id="SSF52540">
    <property type="entry name" value="P-loop containing nucleoside triphosphate hydrolases"/>
    <property type="match status" value="1"/>
</dbReference>
<gene>
    <name evidence="7" type="ORF">Bca52824_059980</name>
</gene>